<comment type="caution">
    <text evidence="12">The sequence shown here is derived from an EMBL/GenBank/DDBJ whole genome shotgun (WGS) entry which is preliminary data.</text>
</comment>
<gene>
    <name evidence="12" type="ORF">PLEPLA_LOCUS36813</name>
</gene>
<evidence type="ECO:0000256" key="4">
    <source>
        <dbReference type="ARBA" id="ARBA00022622"/>
    </source>
</evidence>
<evidence type="ECO:0000256" key="1">
    <source>
        <dbReference type="ARBA" id="ARBA00004609"/>
    </source>
</evidence>
<organism evidence="12 13">
    <name type="scientific">Pleuronectes platessa</name>
    <name type="common">European plaice</name>
    <dbReference type="NCBI Taxonomy" id="8262"/>
    <lineage>
        <taxon>Eukaryota</taxon>
        <taxon>Metazoa</taxon>
        <taxon>Chordata</taxon>
        <taxon>Craniata</taxon>
        <taxon>Vertebrata</taxon>
        <taxon>Euteleostomi</taxon>
        <taxon>Actinopterygii</taxon>
        <taxon>Neopterygii</taxon>
        <taxon>Teleostei</taxon>
        <taxon>Neoteleostei</taxon>
        <taxon>Acanthomorphata</taxon>
        <taxon>Carangaria</taxon>
        <taxon>Pleuronectiformes</taxon>
        <taxon>Pleuronectoidei</taxon>
        <taxon>Pleuronectidae</taxon>
        <taxon>Pleuronectes</taxon>
    </lineage>
</organism>
<name>A0A9N7VDY0_PLEPL</name>
<reference evidence="12" key="1">
    <citation type="submission" date="2020-03" db="EMBL/GenBank/DDBJ databases">
        <authorList>
            <person name="Weist P."/>
        </authorList>
    </citation>
    <scope>NUCLEOTIDE SEQUENCE</scope>
</reference>
<dbReference type="GO" id="GO:0007399">
    <property type="term" value="P:nervous system development"/>
    <property type="evidence" value="ECO:0007669"/>
    <property type="project" value="TreeGrafter"/>
</dbReference>
<evidence type="ECO:0000256" key="10">
    <source>
        <dbReference type="SAM" id="MobiDB-lite"/>
    </source>
</evidence>
<accession>A0A9N7VDY0</accession>
<sequence>MKISLYESDRRTVIGGDRGGGDRGEDRRGQRRGEDRRGKIRSRLADYLVNCWTTAHTGTTCPNQDNHQACLASYARLIGTEMTPNYVDSSFSNWTISPWCTCKGSGNHEEDCMDFLRYFTENTCLRSAIQAYGYGIDNMQNKSAPVPGPSAVTKTGWDWSTGTSEPPFVAISKYPGRWPEQDPSLSKTQGLLEDHATSICANVWALLPGLALALVLAQHAL</sequence>
<dbReference type="PANTHER" id="PTHR10269">
    <property type="entry name" value="GDNF RECEPTOR ALPHA"/>
    <property type="match status" value="1"/>
</dbReference>
<evidence type="ECO:0000313" key="12">
    <source>
        <dbReference type="EMBL" id="CAB1449133.1"/>
    </source>
</evidence>
<dbReference type="Pfam" id="PF02351">
    <property type="entry name" value="GDNF"/>
    <property type="match status" value="1"/>
</dbReference>
<keyword evidence="5" id="KW-0732">Signal</keyword>
<dbReference type="PRINTS" id="PR01316">
    <property type="entry name" value="GDNFRECEPTOR"/>
</dbReference>
<comment type="subcellular location">
    <subcellularLocation>
        <location evidence="1">Cell membrane</location>
        <topology evidence="1">Lipid-anchor</topology>
        <topology evidence="1">GPI-anchor</topology>
    </subcellularLocation>
</comment>
<keyword evidence="13" id="KW-1185">Reference proteome</keyword>
<dbReference type="GO" id="GO:0038023">
    <property type="term" value="F:signaling receptor activity"/>
    <property type="evidence" value="ECO:0007669"/>
    <property type="project" value="InterPro"/>
</dbReference>
<feature type="compositionally biased region" description="Basic and acidic residues" evidence="10">
    <location>
        <begin position="19"/>
        <end position="36"/>
    </location>
</feature>
<dbReference type="PANTHER" id="PTHR10269:SF4">
    <property type="entry name" value="GDNF FAMILY RECEPTOR ALPHA-2"/>
    <property type="match status" value="1"/>
</dbReference>
<keyword evidence="3" id="KW-1003">Cell membrane</keyword>
<dbReference type="AlphaFoldDB" id="A0A9N7VDY0"/>
<dbReference type="GO" id="GO:0009897">
    <property type="term" value="C:external side of plasma membrane"/>
    <property type="evidence" value="ECO:0007669"/>
    <property type="project" value="TreeGrafter"/>
</dbReference>
<feature type="region of interest" description="Disordered" evidence="10">
    <location>
        <begin position="1"/>
        <end position="36"/>
    </location>
</feature>
<evidence type="ECO:0000256" key="8">
    <source>
        <dbReference type="ARBA" id="ARBA00023180"/>
    </source>
</evidence>
<evidence type="ECO:0000256" key="2">
    <source>
        <dbReference type="ARBA" id="ARBA00005961"/>
    </source>
</evidence>
<dbReference type="SUPFAM" id="SSF110035">
    <property type="entry name" value="GDNF receptor-like"/>
    <property type="match status" value="1"/>
</dbReference>
<dbReference type="GO" id="GO:0007169">
    <property type="term" value="P:cell surface receptor protein tyrosine kinase signaling pathway"/>
    <property type="evidence" value="ECO:0007669"/>
    <property type="project" value="UniProtKB-ARBA"/>
</dbReference>
<dbReference type="InterPro" id="IPR016017">
    <property type="entry name" value="GDNF/GAS1"/>
</dbReference>
<dbReference type="FunFam" id="1.10.220.110:FF:000001">
    <property type="entry name" value="GDNF family receptor alpha"/>
    <property type="match status" value="1"/>
</dbReference>
<keyword evidence="9" id="KW-0449">Lipoprotein</keyword>
<feature type="domain" description="GDNF/GAS1" evidence="11">
    <location>
        <begin position="41"/>
        <end position="124"/>
    </location>
</feature>
<evidence type="ECO:0000256" key="5">
    <source>
        <dbReference type="ARBA" id="ARBA00022729"/>
    </source>
</evidence>
<dbReference type="InterPro" id="IPR037193">
    <property type="entry name" value="GDNF_alpha"/>
</dbReference>
<dbReference type="Gene3D" id="1.10.220.110">
    <property type="entry name" value="GDNF binding domain"/>
    <property type="match status" value="1"/>
</dbReference>
<dbReference type="SMART" id="SM00907">
    <property type="entry name" value="GDNF"/>
    <property type="match status" value="1"/>
</dbReference>
<protein>
    <recommendedName>
        <fullName evidence="11">GDNF/GAS1 domain-containing protein</fullName>
    </recommendedName>
</protein>
<comment type="similarity">
    <text evidence="2">Belongs to the GDNFR family.</text>
</comment>
<dbReference type="InterPro" id="IPR003438">
    <property type="entry name" value="GDNF_rcpt"/>
</dbReference>
<dbReference type="GO" id="GO:0043235">
    <property type="term" value="C:receptor complex"/>
    <property type="evidence" value="ECO:0007669"/>
    <property type="project" value="TreeGrafter"/>
</dbReference>
<evidence type="ECO:0000256" key="7">
    <source>
        <dbReference type="ARBA" id="ARBA00023170"/>
    </source>
</evidence>
<evidence type="ECO:0000259" key="11">
    <source>
        <dbReference type="SMART" id="SM00907"/>
    </source>
</evidence>
<keyword evidence="7" id="KW-0675">Receptor</keyword>
<keyword evidence="6" id="KW-0472">Membrane</keyword>
<keyword evidence="8" id="KW-0325">Glycoprotein</keyword>
<evidence type="ECO:0000313" key="13">
    <source>
        <dbReference type="Proteomes" id="UP001153269"/>
    </source>
</evidence>
<evidence type="ECO:0000256" key="6">
    <source>
        <dbReference type="ARBA" id="ARBA00023136"/>
    </source>
</evidence>
<keyword evidence="4" id="KW-0336">GPI-anchor</keyword>
<dbReference type="EMBL" id="CADEAL010004003">
    <property type="protein sequence ID" value="CAB1449133.1"/>
    <property type="molecule type" value="Genomic_DNA"/>
</dbReference>
<evidence type="ECO:0000256" key="3">
    <source>
        <dbReference type="ARBA" id="ARBA00022475"/>
    </source>
</evidence>
<proteinExistence type="inferred from homology"/>
<dbReference type="Proteomes" id="UP001153269">
    <property type="component" value="Unassembled WGS sequence"/>
</dbReference>
<evidence type="ECO:0000256" key="9">
    <source>
        <dbReference type="ARBA" id="ARBA00023288"/>
    </source>
</evidence>